<keyword evidence="1" id="KW-0812">Transmembrane</keyword>
<dbReference type="RefSeq" id="WP_036873940.1">
    <property type="nucleotide sequence ID" value="NZ_JRNN01000077.1"/>
</dbReference>
<comment type="caution">
    <text evidence="2">The sequence shown here is derived from an EMBL/GenBank/DDBJ whole genome shotgun (WGS) entry which is preliminary data.</text>
</comment>
<reference evidence="2 3" key="1">
    <citation type="submission" date="2014-07" db="EMBL/GenBank/DDBJ databases">
        <authorList>
            <person name="McCorrison J."/>
            <person name="Sanka R."/>
            <person name="Torralba M."/>
            <person name="Gillis M."/>
            <person name="Haft D.H."/>
            <person name="Methe B."/>
            <person name="Sutton G."/>
            <person name="Nelson K.E."/>
        </authorList>
    </citation>
    <scope>NUCLEOTIDE SEQUENCE [LARGE SCALE GENOMIC DNA]</scope>
    <source>
        <strain evidence="2 3">DNF00853</strain>
    </source>
</reference>
<dbReference type="AlphaFoldDB" id="A0A095ZHS5"/>
<feature type="transmembrane region" description="Helical" evidence="1">
    <location>
        <begin position="118"/>
        <end position="136"/>
    </location>
</feature>
<keyword evidence="1" id="KW-1133">Transmembrane helix</keyword>
<feature type="transmembrane region" description="Helical" evidence="1">
    <location>
        <begin position="94"/>
        <end position="112"/>
    </location>
</feature>
<organism evidence="2 3">
    <name type="scientific">Hoylesella buccalis DNF00853</name>
    <dbReference type="NCBI Taxonomy" id="1401074"/>
    <lineage>
        <taxon>Bacteria</taxon>
        <taxon>Pseudomonadati</taxon>
        <taxon>Bacteroidota</taxon>
        <taxon>Bacteroidia</taxon>
        <taxon>Bacteroidales</taxon>
        <taxon>Prevotellaceae</taxon>
        <taxon>Hoylesella</taxon>
    </lineage>
</organism>
<gene>
    <name evidence="2" type="ORF">HMPREF2137_09715</name>
</gene>
<dbReference type="OrthoDB" id="1082490at2"/>
<evidence type="ECO:0000313" key="3">
    <source>
        <dbReference type="Proteomes" id="UP000029556"/>
    </source>
</evidence>
<evidence type="ECO:0000256" key="1">
    <source>
        <dbReference type="SAM" id="Phobius"/>
    </source>
</evidence>
<feature type="transmembrane region" description="Helical" evidence="1">
    <location>
        <begin position="12"/>
        <end position="35"/>
    </location>
</feature>
<feature type="transmembrane region" description="Helical" evidence="1">
    <location>
        <begin position="47"/>
        <end position="68"/>
    </location>
</feature>
<protein>
    <submittedName>
        <fullName evidence="2">Uncharacterized protein</fullName>
    </submittedName>
</protein>
<dbReference type="Proteomes" id="UP000029556">
    <property type="component" value="Unassembled WGS sequence"/>
</dbReference>
<sequence>MNQIRSVQRLLMIQFFLPIILSLLMVVLFETGALASGVWAGSGQKEFVCLVVMELLTICCIPLSLRLFKYKKVAEVLKSDDAQALRALQRWGSVRLNVLGVLLVVNVLFYYLFVHAAFCYMSVIVFLSLFFIYPSLDRCVTETKGDEKV</sequence>
<evidence type="ECO:0000313" key="2">
    <source>
        <dbReference type="EMBL" id="KGF33896.1"/>
    </source>
</evidence>
<accession>A0A095ZHS5</accession>
<keyword evidence="1" id="KW-0472">Membrane</keyword>
<name>A0A095ZHS5_9BACT</name>
<proteinExistence type="predicted"/>
<dbReference type="EMBL" id="JRNN01000077">
    <property type="protein sequence ID" value="KGF33896.1"/>
    <property type="molecule type" value="Genomic_DNA"/>
</dbReference>